<dbReference type="EnsemblPlants" id="KQJ85616">
    <property type="protein sequence ID" value="KQJ85616"/>
    <property type="gene ID" value="BRADI_4g00630v3"/>
</dbReference>
<protein>
    <submittedName>
        <fullName evidence="2 3">Uncharacterized protein</fullName>
    </submittedName>
</protein>
<evidence type="ECO:0000256" key="1">
    <source>
        <dbReference type="SAM" id="MobiDB-lite"/>
    </source>
</evidence>
<dbReference type="Proteomes" id="UP000008810">
    <property type="component" value="Chromosome 4"/>
</dbReference>
<reference evidence="2 3" key="1">
    <citation type="journal article" date="2010" name="Nature">
        <title>Genome sequencing and analysis of the model grass Brachypodium distachyon.</title>
        <authorList>
            <consortium name="International Brachypodium Initiative"/>
        </authorList>
    </citation>
    <scope>NUCLEOTIDE SEQUENCE [LARGE SCALE GENOMIC DNA]</scope>
    <source>
        <strain evidence="2 3">Bd21</strain>
    </source>
</reference>
<dbReference type="HOGENOM" id="CLU_2674492_0_0_1"/>
<gene>
    <name evidence="2" type="ORF">BRADI_4g00630v3</name>
</gene>
<organism evidence="2">
    <name type="scientific">Brachypodium distachyon</name>
    <name type="common">Purple false brome</name>
    <name type="synonym">Trachynia distachya</name>
    <dbReference type="NCBI Taxonomy" id="15368"/>
    <lineage>
        <taxon>Eukaryota</taxon>
        <taxon>Viridiplantae</taxon>
        <taxon>Streptophyta</taxon>
        <taxon>Embryophyta</taxon>
        <taxon>Tracheophyta</taxon>
        <taxon>Spermatophyta</taxon>
        <taxon>Magnoliopsida</taxon>
        <taxon>Liliopsida</taxon>
        <taxon>Poales</taxon>
        <taxon>Poaceae</taxon>
        <taxon>BOP clade</taxon>
        <taxon>Pooideae</taxon>
        <taxon>Stipodae</taxon>
        <taxon>Brachypodieae</taxon>
        <taxon>Brachypodium</taxon>
    </lineage>
</organism>
<reference evidence="3" key="3">
    <citation type="submission" date="2018-08" db="UniProtKB">
        <authorList>
            <consortium name="EnsemblPlants"/>
        </authorList>
    </citation>
    <scope>IDENTIFICATION</scope>
    <source>
        <strain evidence="3">cv. Bd21</strain>
    </source>
</reference>
<name>I1IG32_BRADI</name>
<dbReference type="EMBL" id="CM000883">
    <property type="protein sequence ID" value="KQJ85616.1"/>
    <property type="molecule type" value="Genomic_DNA"/>
</dbReference>
<dbReference type="AlphaFoldDB" id="I1IG32"/>
<keyword evidence="4" id="KW-1185">Reference proteome</keyword>
<evidence type="ECO:0000313" key="4">
    <source>
        <dbReference type="Proteomes" id="UP000008810"/>
    </source>
</evidence>
<feature type="region of interest" description="Disordered" evidence="1">
    <location>
        <begin position="55"/>
        <end position="75"/>
    </location>
</feature>
<dbReference type="Gramene" id="KQJ85616">
    <property type="protein sequence ID" value="KQJ85616"/>
    <property type="gene ID" value="BRADI_4g00630v3"/>
</dbReference>
<evidence type="ECO:0000313" key="2">
    <source>
        <dbReference type="EMBL" id="KQJ85616.1"/>
    </source>
</evidence>
<dbReference type="InParanoid" id="I1IG32"/>
<sequence>MAVVGGPDLGLGGLRRLAVVGRGPGCFGGGAGCRLGRSSTGVVCSGDGGPPLILAGGRRPWPTECPSQAGEAVDN</sequence>
<reference evidence="2" key="2">
    <citation type="submission" date="2017-06" db="EMBL/GenBank/DDBJ databases">
        <title>WGS assembly of Brachypodium distachyon.</title>
        <authorList>
            <consortium name="The International Brachypodium Initiative"/>
            <person name="Lucas S."/>
            <person name="Harmon-Smith M."/>
            <person name="Lail K."/>
            <person name="Tice H."/>
            <person name="Grimwood J."/>
            <person name="Bruce D."/>
            <person name="Barry K."/>
            <person name="Shu S."/>
            <person name="Lindquist E."/>
            <person name="Wang M."/>
            <person name="Pitluck S."/>
            <person name="Vogel J.P."/>
            <person name="Garvin D.F."/>
            <person name="Mockler T.C."/>
            <person name="Schmutz J."/>
            <person name="Rokhsar D."/>
            <person name="Bevan M.W."/>
        </authorList>
    </citation>
    <scope>NUCLEOTIDE SEQUENCE</scope>
    <source>
        <strain evidence="2">Bd21</strain>
    </source>
</reference>
<accession>I1IG32</accession>
<proteinExistence type="predicted"/>
<evidence type="ECO:0000313" key="3">
    <source>
        <dbReference type="EnsemblPlants" id="KQJ85616"/>
    </source>
</evidence>